<accession>A0A6J4PB65</accession>
<dbReference type="Gene3D" id="3.30.530.20">
    <property type="match status" value="1"/>
</dbReference>
<sequence>MKKTLQFTTLIHAPRSRVWDTMLEPASYRDWTAAFTEGSYYEGGWGQGEAIRFRGPDGNGMVAVIAENRRHEFISIEHRGFIQNGVEDTQSEAVRAMFPAYENYRFSDEGGGTRLDISMDVTPDFEEMMNRLWPAALARLKALCERSG</sequence>
<feature type="domain" description="Activator of Hsp90 ATPase homologue 1/2-like C-terminal" evidence="2">
    <location>
        <begin position="13"/>
        <end position="144"/>
    </location>
</feature>
<name>A0A6J4PB65_9BURK</name>
<protein>
    <recommendedName>
        <fullName evidence="2">Activator of Hsp90 ATPase homologue 1/2-like C-terminal domain-containing protein</fullName>
    </recommendedName>
</protein>
<evidence type="ECO:0000313" key="3">
    <source>
        <dbReference type="EMBL" id="CAA9409632.1"/>
    </source>
</evidence>
<dbReference type="Pfam" id="PF08327">
    <property type="entry name" value="AHSA1"/>
    <property type="match status" value="1"/>
</dbReference>
<dbReference type="SUPFAM" id="SSF55961">
    <property type="entry name" value="Bet v1-like"/>
    <property type="match status" value="1"/>
</dbReference>
<dbReference type="InterPro" id="IPR013538">
    <property type="entry name" value="ASHA1/2-like_C"/>
</dbReference>
<gene>
    <name evidence="3" type="ORF">AVDCRST_MAG51-1344</name>
</gene>
<dbReference type="EMBL" id="CADCUX010000297">
    <property type="protein sequence ID" value="CAA9409632.1"/>
    <property type="molecule type" value="Genomic_DNA"/>
</dbReference>
<comment type="similarity">
    <text evidence="1">Belongs to the AHA1 family.</text>
</comment>
<dbReference type="AlphaFoldDB" id="A0A6J4PB65"/>
<organism evidence="3">
    <name type="scientific">uncultured Ramlibacter sp</name>
    <dbReference type="NCBI Taxonomy" id="260755"/>
    <lineage>
        <taxon>Bacteria</taxon>
        <taxon>Pseudomonadati</taxon>
        <taxon>Pseudomonadota</taxon>
        <taxon>Betaproteobacteria</taxon>
        <taxon>Burkholderiales</taxon>
        <taxon>Comamonadaceae</taxon>
        <taxon>Ramlibacter</taxon>
        <taxon>environmental samples</taxon>
    </lineage>
</organism>
<dbReference type="InterPro" id="IPR023393">
    <property type="entry name" value="START-like_dom_sf"/>
</dbReference>
<evidence type="ECO:0000259" key="2">
    <source>
        <dbReference type="Pfam" id="PF08327"/>
    </source>
</evidence>
<reference evidence="3" key="1">
    <citation type="submission" date="2020-02" db="EMBL/GenBank/DDBJ databases">
        <authorList>
            <person name="Meier V. D."/>
        </authorList>
    </citation>
    <scope>NUCLEOTIDE SEQUENCE</scope>
    <source>
        <strain evidence="3">AVDCRST_MAG51</strain>
    </source>
</reference>
<evidence type="ECO:0000256" key="1">
    <source>
        <dbReference type="ARBA" id="ARBA00006817"/>
    </source>
</evidence>
<proteinExistence type="inferred from homology"/>
<dbReference type="CDD" id="cd07814">
    <property type="entry name" value="SRPBCC_CalC_Aha1-like"/>
    <property type="match status" value="1"/>
</dbReference>